<keyword evidence="8" id="KW-1185">Reference proteome</keyword>
<keyword evidence="5" id="KW-0732">Signal</keyword>
<dbReference type="Gene3D" id="2.115.10.20">
    <property type="entry name" value="Glycosyl hydrolase domain, family 43"/>
    <property type="match status" value="2"/>
</dbReference>
<organism evidence="7 8">
    <name type="scientific">Nocardia suismassiliense</name>
    <dbReference type="NCBI Taxonomy" id="2077092"/>
    <lineage>
        <taxon>Bacteria</taxon>
        <taxon>Bacillati</taxon>
        <taxon>Actinomycetota</taxon>
        <taxon>Actinomycetes</taxon>
        <taxon>Mycobacteriales</taxon>
        <taxon>Nocardiaceae</taxon>
        <taxon>Nocardia</taxon>
    </lineage>
</organism>
<dbReference type="SUPFAM" id="SSF75005">
    <property type="entry name" value="Arabinanase/levansucrase/invertase"/>
    <property type="match status" value="1"/>
</dbReference>
<feature type="domain" description="Glycosyl hydrolase family 32 N-terminal" evidence="6">
    <location>
        <begin position="67"/>
        <end position="323"/>
    </location>
</feature>
<gene>
    <name evidence="7" type="ORF">ACFYV7_17335</name>
</gene>
<evidence type="ECO:0000256" key="2">
    <source>
        <dbReference type="ARBA" id="ARBA00022801"/>
    </source>
</evidence>
<feature type="chain" id="PRO_5046480729" evidence="5">
    <location>
        <begin position="31"/>
        <end position="331"/>
    </location>
</feature>
<dbReference type="EMBL" id="JBIAPI010000003">
    <property type="protein sequence ID" value="MFF3224561.1"/>
    <property type="molecule type" value="Genomic_DNA"/>
</dbReference>
<dbReference type="RefSeq" id="WP_387718426.1">
    <property type="nucleotide sequence ID" value="NZ_JBIAPI010000003.1"/>
</dbReference>
<feature type="compositionally biased region" description="Polar residues" evidence="4">
    <location>
        <begin position="321"/>
        <end position="331"/>
    </location>
</feature>
<evidence type="ECO:0000259" key="6">
    <source>
        <dbReference type="Pfam" id="PF00251"/>
    </source>
</evidence>
<evidence type="ECO:0000256" key="1">
    <source>
        <dbReference type="ARBA" id="ARBA00009902"/>
    </source>
</evidence>
<feature type="signal peptide" evidence="5">
    <location>
        <begin position="1"/>
        <end position="30"/>
    </location>
</feature>
<accession>A0ABW6QTK1</accession>
<keyword evidence="3" id="KW-0326">Glycosidase</keyword>
<evidence type="ECO:0000256" key="5">
    <source>
        <dbReference type="SAM" id="SignalP"/>
    </source>
</evidence>
<evidence type="ECO:0000256" key="3">
    <source>
        <dbReference type="ARBA" id="ARBA00023295"/>
    </source>
</evidence>
<dbReference type="Pfam" id="PF00251">
    <property type="entry name" value="Glyco_hydro_32N"/>
    <property type="match status" value="1"/>
</dbReference>
<dbReference type="PANTHER" id="PTHR43301:SF3">
    <property type="entry name" value="ARABINAN ENDO-1,5-ALPHA-L-ARABINOSIDASE A-RELATED"/>
    <property type="match status" value="1"/>
</dbReference>
<dbReference type="InterPro" id="IPR050727">
    <property type="entry name" value="GH43_arabinanases"/>
</dbReference>
<dbReference type="PANTHER" id="PTHR43301">
    <property type="entry name" value="ARABINAN ENDO-1,5-ALPHA-L-ARABINOSIDASE"/>
    <property type="match status" value="1"/>
</dbReference>
<evidence type="ECO:0000313" key="7">
    <source>
        <dbReference type="EMBL" id="MFF3224561.1"/>
    </source>
</evidence>
<dbReference type="InterPro" id="IPR023296">
    <property type="entry name" value="Glyco_hydro_beta-prop_sf"/>
</dbReference>
<proteinExistence type="inferred from homology"/>
<comment type="caution">
    <text evidence="7">The sequence shown here is derived from an EMBL/GenBank/DDBJ whole genome shotgun (WGS) entry which is preliminary data.</text>
</comment>
<name>A0ABW6QTK1_9NOCA</name>
<protein>
    <submittedName>
        <fullName evidence="7">Family 43 glycosylhydrolase</fullName>
    </submittedName>
</protein>
<keyword evidence="2" id="KW-0378">Hydrolase</keyword>
<dbReference type="InterPro" id="IPR013148">
    <property type="entry name" value="Glyco_hydro_32_N"/>
</dbReference>
<evidence type="ECO:0000256" key="4">
    <source>
        <dbReference type="SAM" id="MobiDB-lite"/>
    </source>
</evidence>
<feature type="region of interest" description="Disordered" evidence="4">
    <location>
        <begin position="308"/>
        <end position="331"/>
    </location>
</feature>
<sequence>MFGYRWSGSRGARAATAVLVLSVLAPTASAAPSGESGAQPTPAPERVTAGTFMQVYEVPTGLLAQWYINDHTFVYRDGTWHLFGITHTKPADPDNEVVFAHATAPTLHGPWVKQPSVLRAEPGRDQHLWAPHIVFDEGTYYMFFATGGADRADAAINLATSQDLYNWRRADKPLFTDGYEARDPMVTRVGDQWVMYYTATSEPAGGNHVVAYRTGSSLEKWSQTRSGVAFTDPTTGTGAGNTESPFVVRRGDLWYLFIGPRPAPQYTSTEVFFSPDPFDFAPSDKAGHIPAHAAEIIQDGADYWASSAGNDRSGVSIAPLTWSSDPRTAGN</sequence>
<comment type="similarity">
    <text evidence="1">Belongs to the glycosyl hydrolase 32 family.</text>
</comment>
<reference evidence="7 8" key="1">
    <citation type="submission" date="2024-10" db="EMBL/GenBank/DDBJ databases">
        <title>The Natural Products Discovery Center: Release of the First 8490 Sequenced Strains for Exploring Actinobacteria Biosynthetic Diversity.</title>
        <authorList>
            <person name="Kalkreuter E."/>
            <person name="Kautsar S.A."/>
            <person name="Yang D."/>
            <person name="Bader C.D."/>
            <person name="Teijaro C.N."/>
            <person name="Fluegel L."/>
            <person name="Davis C.M."/>
            <person name="Simpson J.R."/>
            <person name="Lauterbach L."/>
            <person name="Steele A.D."/>
            <person name="Gui C."/>
            <person name="Meng S."/>
            <person name="Li G."/>
            <person name="Viehrig K."/>
            <person name="Ye F."/>
            <person name="Su P."/>
            <person name="Kiefer A.F."/>
            <person name="Nichols A."/>
            <person name="Cepeda A.J."/>
            <person name="Yan W."/>
            <person name="Fan B."/>
            <person name="Jiang Y."/>
            <person name="Adhikari A."/>
            <person name="Zheng C.-J."/>
            <person name="Schuster L."/>
            <person name="Cowan T.M."/>
            <person name="Smanski M.J."/>
            <person name="Chevrette M.G."/>
            <person name="De Carvalho L.P.S."/>
            <person name="Shen B."/>
        </authorList>
    </citation>
    <scope>NUCLEOTIDE SEQUENCE [LARGE SCALE GENOMIC DNA]</scope>
    <source>
        <strain evidence="7 8">NPDC003040</strain>
    </source>
</reference>
<dbReference type="Proteomes" id="UP001601948">
    <property type="component" value="Unassembled WGS sequence"/>
</dbReference>
<evidence type="ECO:0000313" key="8">
    <source>
        <dbReference type="Proteomes" id="UP001601948"/>
    </source>
</evidence>